<gene>
    <name evidence="1" type="ORF">FF36_04195</name>
</gene>
<evidence type="ECO:0000313" key="2">
    <source>
        <dbReference type="Proteomes" id="UP000032545"/>
    </source>
</evidence>
<dbReference type="AlphaFoldDB" id="A0A0D8BDN1"/>
<keyword evidence="2" id="KW-1185">Reference proteome</keyword>
<dbReference type="RefSeq" id="WP_128423346.1">
    <property type="nucleotide sequence ID" value="NZ_JYFN01000036.1"/>
</dbReference>
<dbReference type="OrthoDB" id="4008664at2"/>
<dbReference type="InterPro" id="IPR027417">
    <property type="entry name" value="P-loop_NTPase"/>
</dbReference>
<comment type="caution">
    <text evidence="1">The sequence shown here is derived from an EMBL/GenBank/DDBJ whole genome shotgun (WGS) entry which is preliminary data.</text>
</comment>
<accession>A0A0D8BDN1</accession>
<dbReference type="Proteomes" id="UP000032545">
    <property type="component" value="Unassembled WGS sequence"/>
</dbReference>
<dbReference type="EMBL" id="JYFN01000036">
    <property type="protein sequence ID" value="KJE21507.1"/>
    <property type="molecule type" value="Genomic_DNA"/>
</dbReference>
<evidence type="ECO:0000313" key="1">
    <source>
        <dbReference type="EMBL" id="KJE21507.1"/>
    </source>
</evidence>
<proteinExistence type="predicted"/>
<sequence>MSEHIYDLTQKLSEWDIRVQKVDEREFPGERWLIIYVDKEDLVKAQSFAGPLERELNQRYKSDSAFAVTFRSSIGDPINPDVPNEVGPLASQNVTQLIQLLEARSRTSDALPSLRYVEDPRASLAATIASRHHLIYGRRGVGKTSLLLEAKSMAEKQGHVAIWVNTHIVRRLDADAAYLVIADLILSAIITHLGSSRSPTASRLSSERDSIAALRSRDRLEDGSIDPRIASINSVLRGVLRDGVVRMYVFLDDFYLLPGDQQPLLLDYLAGTLRDCNGWLKVASIERLTRPFEPSSRTGLELPHDASKIDLDVTLENPKAAQIFLESVLSEYTIASGVGAPSVIAKSSALGRLVLASGGVPRDYLNLFASSIVVARKNRTKPDKIGSQDVAQAAGDAARSKKRDLDQDVSSARSSELISALDAISSAVRGAKYTYFRVDISQNRSPGYEVLARLVDLRFAHLIEASLSDQHRAGIKYEVYVLDLSEYADVRLKRGLNVLDLENGQWTNQFTGKANSLQRLTGTRFRDHLRQTPILKLGDWVV</sequence>
<reference evidence="1 2" key="2">
    <citation type="journal article" date="2016" name="Genome Announc.">
        <title>Permanent Draft Genome Sequences for Two Variants of Frankia sp. Strain CpI1, the First Frankia Strain Isolated from Root Nodules of Comptonia peregrina.</title>
        <authorList>
            <person name="Oshone R."/>
            <person name="Hurst S.G.IV."/>
            <person name="Abebe-Akele F."/>
            <person name="Simpson S."/>
            <person name="Morris K."/>
            <person name="Thomas W.K."/>
            <person name="Tisa L.S."/>
        </authorList>
    </citation>
    <scope>NUCLEOTIDE SEQUENCE [LARGE SCALE GENOMIC DNA]</scope>
    <source>
        <strain evidence="2">CpI1-S</strain>
    </source>
</reference>
<organism evidence="1 2">
    <name type="scientific">Frankia torreyi</name>
    <dbReference type="NCBI Taxonomy" id="1856"/>
    <lineage>
        <taxon>Bacteria</taxon>
        <taxon>Bacillati</taxon>
        <taxon>Actinomycetota</taxon>
        <taxon>Actinomycetes</taxon>
        <taxon>Frankiales</taxon>
        <taxon>Frankiaceae</taxon>
        <taxon>Frankia</taxon>
    </lineage>
</organism>
<dbReference type="Gene3D" id="3.40.50.300">
    <property type="entry name" value="P-loop containing nucleotide triphosphate hydrolases"/>
    <property type="match status" value="1"/>
</dbReference>
<protein>
    <submittedName>
        <fullName evidence="1">AAA ATPase domain</fullName>
    </submittedName>
</protein>
<name>A0A0D8BDN1_9ACTN</name>
<dbReference type="PATRIC" id="fig|1502723.3.peg.3909"/>
<reference evidence="2" key="1">
    <citation type="submission" date="2015-02" db="EMBL/GenBank/DDBJ databases">
        <title>Draft Genome of Frankia sp. CpI1-S.</title>
        <authorList>
            <person name="Oshone R.T."/>
            <person name="Ngom M."/>
            <person name="Ghodhbane-Gtari F."/>
            <person name="Gtari M."/>
            <person name="Morris K."/>
            <person name="Thomas K."/>
            <person name="Sen A."/>
            <person name="Tisa L.S."/>
        </authorList>
    </citation>
    <scope>NUCLEOTIDE SEQUENCE [LARGE SCALE GENOMIC DNA]</scope>
    <source>
        <strain evidence="2">CpI1-S</strain>
    </source>
</reference>
<dbReference type="SUPFAM" id="SSF52540">
    <property type="entry name" value="P-loop containing nucleoside triphosphate hydrolases"/>
    <property type="match status" value="2"/>
</dbReference>